<gene>
    <name evidence="1" type="ORF">CP970_41520</name>
</gene>
<keyword evidence="2" id="KW-1185">Reference proteome</keyword>
<reference evidence="1 2" key="1">
    <citation type="submission" date="2017-09" db="EMBL/GenBank/DDBJ databases">
        <authorList>
            <person name="Lee N."/>
            <person name="Cho B.-K."/>
        </authorList>
    </citation>
    <scope>NUCLEOTIDE SEQUENCE [LARGE SCALE GENOMIC DNA]</scope>
    <source>
        <strain evidence="1 2">ATCC 12853</strain>
    </source>
</reference>
<name>A0A5J6GMT8_STRKN</name>
<dbReference type="Proteomes" id="UP000325529">
    <property type="component" value="Chromosome"/>
</dbReference>
<dbReference type="EMBL" id="CP023699">
    <property type="protein sequence ID" value="QEU96567.1"/>
    <property type="molecule type" value="Genomic_DNA"/>
</dbReference>
<accession>A0A5J6GMT8</accession>
<evidence type="ECO:0000313" key="1">
    <source>
        <dbReference type="EMBL" id="QEU96567.1"/>
    </source>
</evidence>
<sequence>MDGEVTAADAYVVDELDDVDALIDQLETQFDDSQLLKVGIVGTTQGCTQVGGCTGSCPCNQ</sequence>
<proteinExistence type="predicted"/>
<organism evidence="1 2">
    <name type="scientific">Streptomyces kanamyceticus</name>
    <dbReference type="NCBI Taxonomy" id="1967"/>
    <lineage>
        <taxon>Bacteria</taxon>
        <taxon>Bacillati</taxon>
        <taxon>Actinomycetota</taxon>
        <taxon>Actinomycetes</taxon>
        <taxon>Kitasatosporales</taxon>
        <taxon>Streptomycetaceae</taxon>
        <taxon>Streptomyces</taxon>
    </lineage>
</organism>
<dbReference type="RefSeq" id="WP_055544015.1">
    <property type="nucleotide sequence ID" value="NZ_CP023699.1"/>
</dbReference>
<evidence type="ECO:0000313" key="2">
    <source>
        <dbReference type="Proteomes" id="UP000325529"/>
    </source>
</evidence>
<dbReference type="AlphaFoldDB" id="A0A5J6GMT8"/>
<protein>
    <submittedName>
        <fullName evidence="1">Uncharacterized protein</fullName>
    </submittedName>
</protein>
<dbReference type="KEGG" id="ska:CP970_41520"/>